<keyword evidence="1" id="KW-1185">Reference proteome</keyword>
<accession>A0A1I7W9Q3</accession>
<protein>
    <submittedName>
        <fullName evidence="2">Uncharacterized protein</fullName>
    </submittedName>
</protein>
<sequence>MYIYIYDPIDRTPLILVKTTTNSRALNGENAINTTKLPSTNYTTVKSVLLLQIPLLRRKTIRPSRLDKTQPDYRLEIFFALKKIYVKFFFKKKIRN</sequence>
<dbReference type="AlphaFoldDB" id="A0A1I7W9Q3"/>
<organism evidence="1 2">
    <name type="scientific">Heterorhabditis bacteriophora</name>
    <name type="common">Entomopathogenic nematode worm</name>
    <dbReference type="NCBI Taxonomy" id="37862"/>
    <lineage>
        <taxon>Eukaryota</taxon>
        <taxon>Metazoa</taxon>
        <taxon>Ecdysozoa</taxon>
        <taxon>Nematoda</taxon>
        <taxon>Chromadorea</taxon>
        <taxon>Rhabditida</taxon>
        <taxon>Rhabditina</taxon>
        <taxon>Rhabditomorpha</taxon>
        <taxon>Strongyloidea</taxon>
        <taxon>Heterorhabditidae</taxon>
        <taxon>Heterorhabditis</taxon>
    </lineage>
</organism>
<evidence type="ECO:0000313" key="1">
    <source>
        <dbReference type="Proteomes" id="UP000095283"/>
    </source>
</evidence>
<proteinExistence type="predicted"/>
<dbReference type="WBParaSite" id="Hba_01397">
    <property type="protein sequence ID" value="Hba_01397"/>
    <property type="gene ID" value="Hba_01397"/>
</dbReference>
<name>A0A1I7W9Q3_HETBA</name>
<evidence type="ECO:0000313" key="2">
    <source>
        <dbReference type="WBParaSite" id="Hba_01397"/>
    </source>
</evidence>
<dbReference type="Proteomes" id="UP000095283">
    <property type="component" value="Unplaced"/>
</dbReference>
<reference evidence="2" key="1">
    <citation type="submission" date="2016-11" db="UniProtKB">
        <authorList>
            <consortium name="WormBaseParasite"/>
        </authorList>
    </citation>
    <scope>IDENTIFICATION</scope>
</reference>